<dbReference type="Proteomes" id="UP001501777">
    <property type="component" value="Unassembled WGS sequence"/>
</dbReference>
<dbReference type="InterPro" id="IPR036102">
    <property type="entry name" value="OsmC/Ohrsf"/>
</dbReference>
<dbReference type="Pfam" id="PF02566">
    <property type="entry name" value="OsmC"/>
    <property type="match status" value="1"/>
</dbReference>
<dbReference type="RefSeq" id="WP_344398439.1">
    <property type="nucleotide sequence ID" value="NZ_BAAASG010000002.1"/>
</dbReference>
<protein>
    <recommendedName>
        <fullName evidence="4">OsmC-like protein</fullName>
    </recommendedName>
</protein>
<feature type="compositionally biased region" description="Polar residues" evidence="1">
    <location>
        <begin position="1"/>
        <end position="22"/>
    </location>
</feature>
<organism evidence="2 3">
    <name type="scientific">Streptomyces longisporus</name>
    <dbReference type="NCBI Taxonomy" id="1948"/>
    <lineage>
        <taxon>Bacteria</taxon>
        <taxon>Bacillati</taxon>
        <taxon>Actinomycetota</taxon>
        <taxon>Actinomycetes</taxon>
        <taxon>Kitasatosporales</taxon>
        <taxon>Streptomycetaceae</taxon>
        <taxon>Streptomyces</taxon>
    </lineage>
</organism>
<evidence type="ECO:0000256" key="1">
    <source>
        <dbReference type="SAM" id="MobiDB-lite"/>
    </source>
</evidence>
<name>A0ABN3KXA9_STRLO</name>
<evidence type="ECO:0000313" key="3">
    <source>
        <dbReference type="Proteomes" id="UP001501777"/>
    </source>
</evidence>
<dbReference type="EMBL" id="BAAASG010000002">
    <property type="protein sequence ID" value="GAA2473920.1"/>
    <property type="molecule type" value="Genomic_DNA"/>
</dbReference>
<dbReference type="PANTHER" id="PTHR39624">
    <property type="entry name" value="PROTEIN INVOLVED IN RIMO-MEDIATED BETA-METHYLTHIOLATION OF RIBOSOMAL PROTEIN S12 YCAO"/>
    <property type="match status" value="1"/>
</dbReference>
<sequence length="161" mass="17696">MCTSEKGQAMTGSAPQTLSTNQPHDEKPDRHRFEVTHTDHDVYTLDIRGHRLQVDQPTEAGGTDTAPTPTELFAASLATCVAFYAGRYLHRHGLSRTGLRVRTEFTMATDRPARVASLHIVVVPPPELSEQRRAALLAVASHCTVHNTLHEPPEIDIELGS</sequence>
<dbReference type="SUPFAM" id="SSF82784">
    <property type="entry name" value="OsmC-like"/>
    <property type="match status" value="1"/>
</dbReference>
<dbReference type="InterPro" id="IPR015946">
    <property type="entry name" value="KH_dom-like_a/b"/>
</dbReference>
<dbReference type="PANTHER" id="PTHR39624:SF2">
    <property type="entry name" value="OSMC-LIKE PROTEIN"/>
    <property type="match status" value="1"/>
</dbReference>
<dbReference type="Gene3D" id="3.30.300.20">
    <property type="match status" value="1"/>
</dbReference>
<evidence type="ECO:0000313" key="2">
    <source>
        <dbReference type="EMBL" id="GAA2473920.1"/>
    </source>
</evidence>
<keyword evidence="3" id="KW-1185">Reference proteome</keyword>
<dbReference type="InterPro" id="IPR003718">
    <property type="entry name" value="OsmC/Ohr_fam"/>
</dbReference>
<evidence type="ECO:0008006" key="4">
    <source>
        <dbReference type="Google" id="ProtNLM"/>
    </source>
</evidence>
<feature type="region of interest" description="Disordered" evidence="1">
    <location>
        <begin position="1"/>
        <end position="29"/>
    </location>
</feature>
<accession>A0ABN3KXA9</accession>
<gene>
    <name evidence="2" type="ORF">GCM10010276_06200</name>
</gene>
<reference evidence="2 3" key="1">
    <citation type="journal article" date="2019" name="Int. J. Syst. Evol. Microbiol.">
        <title>The Global Catalogue of Microorganisms (GCM) 10K type strain sequencing project: providing services to taxonomists for standard genome sequencing and annotation.</title>
        <authorList>
            <consortium name="The Broad Institute Genomics Platform"/>
            <consortium name="The Broad Institute Genome Sequencing Center for Infectious Disease"/>
            <person name="Wu L."/>
            <person name="Ma J."/>
        </authorList>
    </citation>
    <scope>NUCLEOTIDE SEQUENCE [LARGE SCALE GENOMIC DNA]</scope>
    <source>
        <strain evidence="2 3">JCM 4395</strain>
    </source>
</reference>
<proteinExistence type="predicted"/>
<comment type="caution">
    <text evidence="2">The sequence shown here is derived from an EMBL/GenBank/DDBJ whole genome shotgun (WGS) entry which is preliminary data.</text>
</comment>